<name>A0ABT4DL50_FUSSI</name>
<dbReference type="EMBL" id="JAOXXL010000053">
    <property type="protein sequence ID" value="MCY7009179.1"/>
    <property type="molecule type" value="Genomic_DNA"/>
</dbReference>
<comment type="caution">
    <text evidence="2">The sequence shown here is derived from an EMBL/GenBank/DDBJ whole genome shotgun (WGS) entry which is preliminary data.</text>
</comment>
<dbReference type="RefSeq" id="WP_265152874.1">
    <property type="nucleotide sequence ID" value="NZ_JAOXXL010000053.1"/>
</dbReference>
<evidence type="ECO:0000313" key="3">
    <source>
        <dbReference type="Proteomes" id="UP001062738"/>
    </source>
</evidence>
<dbReference type="Proteomes" id="UP001062738">
    <property type="component" value="Unassembled WGS sequence"/>
</dbReference>
<accession>A0ABT4DL50</accession>
<evidence type="ECO:0000256" key="1">
    <source>
        <dbReference type="SAM" id="Coils"/>
    </source>
</evidence>
<feature type="coiled-coil region" evidence="1">
    <location>
        <begin position="156"/>
        <end position="190"/>
    </location>
</feature>
<sequence>MENIFKELKEKIANYKEFLGVNTIEVDSSEVSKIENEIKILKSKIDELTVSMEGKTKIEKMKITLNVSSLESEITLKEMDLEEKKEKAKNDYDKKVKSHNSGLDSVKKDIEDFIINSENKIENNVKSSSNSILLGSDLEEVKNYCKSILDIELKNLKDIVSEEKNLNQKIDTINDEIKELRERRMNLVNEADYWGRKNPTNFWGDWDDDKAEEYREKAEDCGEEVNRCSDIIISKAKNKNLFQNEADKLKIKRETIENKLKVIDEMVNEMIKEVIKEELKKREIMIPSFVPVTKYFNAPDEIEE</sequence>
<organism evidence="2 3">
    <name type="scientific">Fusobacterium simiae</name>
    <dbReference type="NCBI Taxonomy" id="855"/>
    <lineage>
        <taxon>Bacteria</taxon>
        <taxon>Fusobacteriati</taxon>
        <taxon>Fusobacteriota</taxon>
        <taxon>Fusobacteriia</taxon>
        <taxon>Fusobacteriales</taxon>
        <taxon>Fusobacteriaceae</taxon>
        <taxon>Fusobacterium</taxon>
    </lineage>
</organism>
<evidence type="ECO:0000313" key="2">
    <source>
        <dbReference type="EMBL" id="MCY7009179.1"/>
    </source>
</evidence>
<keyword evidence="1" id="KW-0175">Coiled coil</keyword>
<feature type="coiled-coil region" evidence="1">
    <location>
        <begin position="239"/>
        <end position="273"/>
    </location>
</feature>
<proteinExistence type="predicted"/>
<keyword evidence="3" id="KW-1185">Reference proteome</keyword>
<gene>
    <name evidence="2" type="ORF">OCK72_11155</name>
</gene>
<protein>
    <submittedName>
        <fullName evidence="2">Uncharacterized protein</fullName>
    </submittedName>
</protein>
<reference evidence="2" key="1">
    <citation type="submission" date="2022-09" db="EMBL/GenBank/DDBJ databases">
        <authorList>
            <person name="Zoaiter M."/>
        </authorList>
    </citation>
    <scope>NUCLEOTIDE SEQUENCE</scope>
    <source>
        <strain evidence="2">DSM 19848</strain>
    </source>
</reference>
<feature type="coiled-coil region" evidence="1">
    <location>
        <begin position="31"/>
        <end position="87"/>
    </location>
</feature>